<reference evidence="7 8" key="1">
    <citation type="submission" date="2018-09" db="EMBL/GenBank/DDBJ databases">
        <title>Mesorhizobium carmichaelinearum sp. nov. isolated from Carmichaelinea spp. root nodules in New Zealand.</title>
        <authorList>
            <person name="De Meyer S.E."/>
        </authorList>
    </citation>
    <scope>NUCLEOTIDE SEQUENCE [LARGE SCALE GENOMIC DNA]</scope>
    <source>
        <strain evidence="7 8">ICMP19557</strain>
    </source>
</reference>
<evidence type="ECO:0000256" key="2">
    <source>
        <dbReference type="ARBA" id="ARBA00022603"/>
    </source>
</evidence>
<evidence type="ECO:0000256" key="5">
    <source>
        <dbReference type="ARBA" id="ARBA00047942"/>
    </source>
</evidence>
<evidence type="ECO:0000256" key="3">
    <source>
        <dbReference type="ARBA" id="ARBA00022679"/>
    </source>
</evidence>
<keyword evidence="2 7" id="KW-0489">Methyltransferase</keyword>
<keyword evidence="4" id="KW-0949">S-adenosyl-L-methionine</keyword>
<gene>
    <name evidence="7" type="ORF">D3227_38270</name>
</gene>
<dbReference type="AlphaFoldDB" id="A0A3A5JS95"/>
<dbReference type="PANTHER" id="PTHR33841:SF1">
    <property type="entry name" value="DNA METHYLTRANSFERASE A"/>
    <property type="match status" value="1"/>
</dbReference>
<dbReference type="GO" id="GO:0003676">
    <property type="term" value="F:nucleic acid binding"/>
    <property type="evidence" value="ECO:0007669"/>
    <property type="project" value="InterPro"/>
</dbReference>
<keyword evidence="8" id="KW-1185">Reference proteome</keyword>
<dbReference type="GO" id="GO:0032259">
    <property type="term" value="P:methylation"/>
    <property type="evidence" value="ECO:0007669"/>
    <property type="project" value="UniProtKB-KW"/>
</dbReference>
<dbReference type="InterPro" id="IPR002052">
    <property type="entry name" value="DNA_methylase_N6_adenine_CS"/>
</dbReference>
<dbReference type="GO" id="GO:0009007">
    <property type="term" value="F:site-specific DNA-methyltransferase (adenine-specific) activity"/>
    <property type="evidence" value="ECO:0007669"/>
    <property type="project" value="UniProtKB-EC"/>
</dbReference>
<keyword evidence="3 7" id="KW-0808">Transferase</keyword>
<dbReference type="PROSITE" id="PS00092">
    <property type="entry name" value="N6_MTASE"/>
    <property type="match status" value="1"/>
</dbReference>
<evidence type="ECO:0000313" key="8">
    <source>
        <dbReference type="Proteomes" id="UP000272706"/>
    </source>
</evidence>
<dbReference type="GO" id="GO:0006304">
    <property type="term" value="P:DNA modification"/>
    <property type="evidence" value="ECO:0007669"/>
    <property type="project" value="InterPro"/>
</dbReference>
<comment type="caution">
    <text evidence="7">The sequence shown here is derived from an EMBL/GenBank/DDBJ whole genome shotgun (WGS) entry which is preliminary data.</text>
</comment>
<organism evidence="7 8">
    <name type="scientific">Mesorhizobium waimense</name>
    <dbReference type="NCBI Taxonomy" id="1300307"/>
    <lineage>
        <taxon>Bacteria</taxon>
        <taxon>Pseudomonadati</taxon>
        <taxon>Pseudomonadota</taxon>
        <taxon>Alphaproteobacteria</taxon>
        <taxon>Hyphomicrobiales</taxon>
        <taxon>Phyllobacteriaceae</taxon>
        <taxon>Mesorhizobium</taxon>
    </lineage>
</organism>
<protein>
    <recommendedName>
        <fullName evidence="1">site-specific DNA-methyltransferase (adenine-specific)</fullName>
        <ecNumber evidence="1">2.1.1.72</ecNumber>
    </recommendedName>
</protein>
<proteinExistence type="predicted"/>
<dbReference type="InterPro" id="IPR050953">
    <property type="entry name" value="N4_N6_ade-DNA_methylase"/>
</dbReference>
<dbReference type="Pfam" id="PF07669">
    <property type="entry name" value="Eco57I"/>
    <property type="match status" value="1"/>
</dbReference>
<feature type="domain" description="Type II methyltransferase M.TaqI-like" evidence="6">
    <location>
        <begin position="413"/>
        <end position="623"/>
    </location>
</feature>
<evidence type="ECO:0000313" key="7">
    <source>
        <dbReference type="EMBL" id="RJT23812.1"/>
    </source>
</evidence>
<dbReference type="OrthoDB" id="9806213at2"/>
<evidence type="ECO:0000256" key="4">
    <source>
        <dbReference type="ARBA" id="ARBA00022691"/>
    </source>
</evidence>
<sequence>MTVQVSGRDLLDKVYSLLQTTSQDLMPASAVPPADGRLGDRWSDVGEWTTLASRIGAESVLFVQNDPVFVFSALTGEIDDQAVYDAYRRAWCMSGPFCLFLALADGLRVYALTEPPEYSAAAALSPLETFTRIEDIEKALGDKTIADLINQFTPEGGSPSLFGRADFRLVNDLKAVRRSLMSSGMAASQAHSLIGRSILIRYLEDRQVIGLEYFRQVAGDNPRWSEILSAPPEKPVIAHKVRDRLFDRVLLDKEFSTALFERLSNDFNGDLFSIGDGATSFKAEHLLEMRNLLLGATEKDQPELFFWAYDFEVVPLSLISSIYEEFYHAVETNGDTAAVRDDNTHFTPISLVQDVLNRMLPREVLERRPRVLDPSCGSGIFLVEAFKRMVRFETLQKRRKLASAELRAILRTQVCGIELKEEAARVAAFSLYLALLDSMDPSDILAAGKMPHLIHCGSRDEGHYGTVIVANAFALTPAECEVLAERNRKLPKYKGRVEVLELLGHSKLDLELGTFDVVVGNPPWQEAVDYEMGTNGRRVPIKKGGPARQALLWARHFAHAVGDKSYSQLFLQRALSFSGDAGACGLLISTKVIWNGRDSSRDFRTRFLAEVLVKEVVNYTHVRRLFFASATAPFMFMHYMARGERQTSGVVSYCNARRTRLAETTRIVAFTGMERRIVKQSDLEAFDYLWKTYWWGGHRDAALVARLHMERTLGEFLDGADCAPGYGWQKGNEAPKGDLARLPELDASDLEQYGKLNPDWLGSPPTGVKRQPDERLYNGQRLITKRGVSEPYGPICRVETEPFSFRHTVYCVPLQTWRQRDAEILLGIIWSSLARYRLFMTSGAWGGWYDQVTSEDILSTPVRIDAAWGMPEAEFESAADRIVDSVKRLQSSSTQVNWGETDAEAKGRLAKEREQIQQELDQAVFDLFEFSVPERELVNDFWEFEHRFYWKGALSSALLPLERPPVTSGVFPSPAVTSPEFSAYLAAMIEGVSQRLNRSIECSWEIFGSKDFGLVAVRFDVGSRLQQGARGTERDAWENVLDRFAEREALPLKQSLSAGKPIHLSDDRGFTIVKANRRRNWSATAAREDAEAVNLHFLRAGKKPE</sequence>
<name>A0A3A5JS95_9HYPH</name>
<dbReference type="PRINTS" id="PR00507">
    <property type="entry name" value="N12N6MTFRASE"/>
</dbReference>
<evidence type="ECO:0000259" key="6">
    <source>
        <dbReference type="Pfam" id="PF07669"/>
    </source>
</evidence>
<dbReference type="InterPro" id="IPR029063">
    <property type="entry name" value="SAM-dependent_MTases_sf"/>
</dbReference>
<dbReference type="Gene3D" id="3.40.50.150">
    <property type="entry name" value="Vaccinia Virus protein VP39"/>
    <property type="match status" value="1"/>
</dbReference>
<comment type="catalytic activity">
    <reaction evidence="5">
        <text>a 2'-deoxyadenosine in DNA + S-adenosyl-L-methionine = an N(6)-methyl-2'-deoxyadenosine in DNA + S-adenosyl-L-homocysteine + H(+)</text>
        <dbReference type="Rhea" id="RHEA:15197"/>
        <dbReference type="Rhea" id="RHEA-COMP:12418"/>
        <dbReference type="Rhea" id="RHEA-COMP:12419"/>
        <dbReference type="ChEBI" id="CHEBI:15378"/>
        <dbReference type="ChEBI" id="CHEBI:57856"/>
        <dbReference type="ChEBI" id="CHEBI:59789"/>
        <dbReference type="ChEBI" id="CHEBI:90615"/>
        <dbReference type="ChEBI" id="CHEBI:90616"/>
        <dbReference type="EC" id="2.1.1.72"/>
    </reaction>
</comment>
<dbReference type="PANTHER" id="PTHR33841">
    <property type="entry name" value="DNA METHYLTRANSFERASE YEEA-RELATED"/>
    <property type="match status" value="1"/>
</dbReference>
<dbReference type="InterPro" id="IPR011639">
    <property type="entry name" value="MethylTrfase_TaqI-like_dom"/>
</dbReference>
<dbReference type="EC" id="2.1.1.72" evidence="1"/>
<evidence type="ECO:0000256" key="1">
    <source>
        <dbReference type="ARBA" id="ARBA00011900"/>
    </source>
</evidence>
<dbReference type="EMBL" id="QZWZ01000083">
    <property type="protein sequence ID" value="RJT23812.1"/>
    <property type="molecule type" value="Genomic_DNA"/>
</dbReference>
<dbReference type="SUPFAM" id="SSF53335">
    <property type="entry name" value="S-adenosyl-L-methionine-dependent methyltransferases"/>
    <property type="match status" value="1"/>
</dbReference>
<dbReference type="Proteomes" id="UP000272706">
    <property type="component" value="Unassembled WGS sequence"/>
</dbReference>
<accession>A0A3A5JS95</accession>